<gene>
    <name evidence="2" type="ORF">L596_004500</name>
</gene>
<evidence type="ECO:0000313" key="2">
    <source>
        <dbReference type="EMBL" id="TMS37602.1"/>
    </source>
</evidence>
<name>A0A4U8UW03_STECR</name>
<evidence type="ECO:0000256" key="1">
    <source>
        <dbReference type="SAM" id="MobiDB-lite"/>
    </source>
</evidence>
<protein>
    <submittedName>
        <fullName evidence="2">Uncharacterized protein</fullName>
    </submittedName>
</protein>
<dbReference type="EMBL" id="AZBU02000001">
    <property type="protein sequence ID" value="TMS37602.1"/>
    <property type="molecule type" value="Genomic_DNA"/>
</dbReference>
<reference evidence="2 3" key="2">
    <citation type="journal article" date="2019" name="G3 (Bethesda)">
        <title>Hybrid Assembly of the Genome of the Entomopathogenic Nematode Steinernema carpocapsae Identifies the X-Chromosome.</title>
        <authorList>
            <person name="Serra L."/>
            <person name="Macchietto M."/>
            <person name="Macias-Munoz A."/>
            <person name="McGill C.J."/>
            <person name="Rodriguez I.M."/>
            <person name="Rodriguez B."/>
            <person name="Murad R."/>
            <person name="Mortazavi A."/>
        </authorList>
    </citation>
    <scope>NUCLEOTIDE SEQUENCE [LARGE SCALE GENOMIC DNA]</scope>
    <source>
        <strain evidence="2 3">ALL</strain>
    </source>
</reference>
<accession>A0A4U8UW03</accession>
<evidence type="ECO:0000313" key="3">
    <source>
        <dbReference type="Proteomes" id="UP000298663"/>
    </source>
</evidence>
<sequence length="103" mass="11481">MWEPANSLVSAVPSQILACMTSVKMVIILRRKVKGTVETLFTTGSQPSFSRRTSIKISNLPPTSGTQNKMPKRLKTKQGETLEDTWDTVDYLHMPLISVFGRA</sequence>
<dbReference type="Proteomes" id="UP000298663">
    <property type="component" value="Unassembled WGS sequence"/>
</dbReference>
<feature type="region of interest" description="Disordered" evidence="1">
    <location>
        <begin position="55"/>
        <end position="79"/>
    </location>
</feature>
<feature type="compositionally biased region" description="Polar residues" evidence="1">
    <location>
        <begin position="55"/>
        <end position="69"/>
    </location>
</feature>
<reference evidence="2 3" key="1">
    <citation type="journal article" date="2015" name="Genome Biol.">
        <title>Comparative genomics of Steinernema reveals deeply conserved gene regulatory networks.</title>
        <authorList>
            <person name="Dillman A.R."/>
            <person name="Macchietto M."/>
            <person name="Porter C.F."/>
            <person name="Rogers A."/>
            <person name="Williams B."/>
            <person name="Antoshechkin I."/>
            <person name="Lee M.M."/>
            <person name="Goodwin Z."/>
            <person name="Lu X."/>
            <person name="Lewis E.E."/>
            <person name="Goodrich-Blair H."/>
            <person name="Stock S.P."/>
            <person name="Adams B.J."/>
            <person name="Sternberg P.W."/>
            <person name="Mortazavi A."/>
        </authorList>
    </citation>
    <scope>NUCLEOTIDE SEQUENCE [LARGE SCALE GENOMIC DNA]</scope>
    <source>
        <strain evidence="2 3">ALL</strain>
    </source>
</reference>
<comment type="caution">
    <text evidence="2">The sequence shown here is derived from an EMBL/GenBank/DDBJ whole genome shotgun (WGS) entry which is preliminary data.</text>
</comment>
<proteinExistence type="predicted"/>
<keyword evidence="3" id="KW-1185">Reference proteome</keyword>
<dbReference type="AlphaFoldDB" id="A0A4U8UW03"/>
<organism evidence="2 3">
    <name type="scientific">Steinernema carpocapsae</name>
    <name type="common">Entomopathogenic nematode</name>
    <dbReference type="NCBI Taxonomy" id="34508"/>
    <lineage>
        <taxon>Eukaryota</taxon>
        <taxon>Metazoa</taxon>
        <taxon>Ecdysozoa</taxon>
        <taxon>Nematoda</taxon>
        <taxon>Chromadorea</taxon>
        <taxon>Rhabditida</taxon>
        <taxon>Tylenchina</taxon>
        <taxon>Panagrolaimomorpha</taxon>
        <taxon>Strongyloidoidea</taxon>
        <taxon>Steinernematidae</taxon>
        <taxon>Steinernema</taxon>
    </lineage>
</organism>